<evidence type="ECO:0000256" key="1">
    <source>
        <dbReference type="ARBA" id="ARBA00005188"/>
    </source>
</evidence>
<dbReference type="InterPro" id="IPR022310">
    <property type="entry name" value="NAD/GMP_synthase"/>
</dbReference>
<feature type="binding site" evidence="7">
    <location>
        <position position="182"/>
    </location>
    <ligand>
        <name>L-glutamine</name>
        <dbReference type="ChEBI" id="CHEBI:58359"/>
    </ligand>
</feature>
<dbReference type="EC" id="6.3.5.1" evidence="7 8"/>
<dbReference type="InterPro" id="IPR014445">
    <property type="entry name" value="Gln-dep_NAD_synthase"/>
</dbReference>
<gene>
    <name evidence="7" type="primary">nadE</name>
    <name evidence="12" type="ORF">ACFOET_14795</name>
</gene>
<dbReference type="Gene3D" id="3.40.50.620">
    <property type="entry name" value="HUPs"/>
    <property type="match status" value="1"/>
</dbReference>
<sequence length="546" mass="59684">MIIALAQQNYHIGNFERNTSAMLQAIGKAKSRGADLVVFAELAIGGYPAKDLLRSPAFLDACDAAVAKIARHCDGIACIIGAPVRNTSGQGKPLHNAALFIVDGQVQQTVHKGLLPDYDVFNEYRYFQPSDDFRCVTYKDKKIALTICEDLWNIATPRLYHRNPMDVLRADNPDIIINIAASPFSYNHLNERMDVLQAHARETGVPLFYLNQVGAHTDIIFDGRSIALNATGECIDMMASFQEDLRCYELKGKTIAPLQDATAVTPPLDTPLIHQALLLGIRDYFGKSGFHKAVVGLSGGIDSAVVAALACEALGADNVMAVLMPSAYSSDHSITDALDLVRNTGCRHEIIPIQRMAEVFNEGLSDAFKGLGPDVTEENIQARIRGTLVMAFSNKLGYILLNTSNKSEAAVGYGTLYGDMAGALGVIGDVYKTQVYKLAGYINRDREIIPENTIVKPPSAELRPGQKDSDSLPEYELLDAVLFQYIENEKSTAQIIALGFDEALVRKVVNMVNRTEFKRFQAPPILRVSSKAFGEGRALPLVGKYP</sequence>
<dbReference type="Proteomes" id="UP001595526">
    <property type="component" value="Unassembled WGS sequence"/>
</dbReference>
<comment type="similarity">
    <text evidence="10">Belongs to the NAD synthetase family.</text>
</comment>
<evidence type="ECO:0000256" key="4">
    <source>
        <dbReference type="ARBA" id="ARBA00022741"/>
    </source>
</evidence>
<feature type="active site" description="For glutaminase activity" evidence="7">
    <location>
        <position position="112"/>
    </location>
</feature>
<dbReference type="PANTHER" id="PTHR23090">
    <property type="entry name" value="NH 3 /GLUTAMINE-DEPENDENT NAD + SYNTHETASE"/>
    <property type="match status" value="1"/>
</dbReference>
<evidence type="ECO:0000256" key="8">
    <source>
        <dbReference type="PIRNR" id="PIRNR006630"/>
    </source>
</evidence>
<dbReference type="InterPro" id="IPR000132">
    <property type="entry name" value="Nitrilase/CN_hydratase_CS"/>
</dbReference>
<keyword evidence="6 7" id="KW-0520">NAD</keyword>
<evidence type="ECO:0000256" key="9">
    <source>
        <dbReference type="PROSITE-ProRule" id="PRU10139"/>
    </source>
</evidence>
<comment type="caution">
    <text evidence="7">Lacks conserved residue(s) required for the propagation of feature annotation.</text>
</comment>
<feature type="binding site" evidence="7">
    <location>
        <position position="518"/>
    </location>
    <ligand>
        <name>deamido-NAD(+)</name>
        <dbReference type="ChEBI" id="CHEBI:58437"/>
        <note>ligand shared between two neighboring subunits</note>
    </ligand>
</feature>
<evidence type="ECO:0000313" key="13">
    <source>
        <dbReference type="Proteomes" id="UP001595526"/>
    </source>
</evidence>
<evidence type="ECO:0000256" key="3">
    <source>
        <dbReference type="ARBA" id="ARBA00022598"/>
    </source>
</evidence>
<dbReference type="SUPFAM" id="SSF56317">
    <property type="entry name" value="Carbon-nitrogen hydrolase"/>
    <property type="match status" value="1"/>
</dbReference>
<feature type="binding site" evidence="7">
    <location>
        <position position="403"/>
    </location>
    <ligand>
        <name>ATP</name>
        <dbReference type="ChEBI" id="CHEBI:30616"/>
    </ligand>
</feature>
<keyword evidence="3 7" id="KW-0436">Ligase</keyword>
<dbReference type="NCBIfam" id="NF010588">
    <property type="entry name" value="PRK13981.1"/>
    <property type="match status" value="1"/>
</dbReference>
<organism evidence="12 13">
    <name type="scientific">Parapedobacter deserti</name>
    <dbReference type="NCBI Taxonomy" id="1912957"/>
    <lineage>
        <taxon>Bacteria</taxon>
        <taxon>Pseudomonadati</taxon>
        <taxon>Bacteroidota</taxon>
        <taxon>Sphingobacteriia</taxon>
        <taxon>Sphingobacteriales</taxon>
        <taxon>Sphingobacteriaceae</taxon>
        <taxon>Parapedobacter</taxon>
    </lineage>
</organism>
<evidence type="ECO:0000256" key="2">
    <source>
        <dbReference type="ARBA" id="ARBA00007145"/>
    </source>
</evidence>
<dbReference type="Gene3D" id="3.60.110.10">
    <property type="entry name" value="Carbon-nitrogen hydrolase"/>
    <property type="match status" value="1"/>
</dbReference>
<dbReference type="EMBL" id="JBHRTA010000038">
    <property type="protein sequence ID" value="MFC3198888.1"/>
    <property type="molecule type" value="Genomic_DNA"/>
</dbReference>
<accession>A0ABV7JLC2</accession>
<protein>
    <recommendedName>
        <fullName evidence="7 8">Glutamine-dependent NAD(+) synthetase</fullName>
        <ecNumber evidence="7 8">6.3.5.1</ecNumber>
    </recommendedName>
    <alternativeName>
        <fullName evidence="7 8">NAD(+) synthase [glutamine-hydrolyzing]</fullName>
    </alternativeName>
</protein>
<dbReference type="GO" id="GO:0003952">
    <property type="term" value="F:NAD+ synthase (glutamine-hydrolyzing) activity"/>
    <property type="evidence" value="ECO:0007669"/>
    <property type="project" value="UniProtKB-EC"/>
</dbReference>
<dbReference type="InterPro" id="IPR014729">
    <property type="entry name" value="Rossmann-like_a/b/a_fold"/>
</dbReference>
<evidence type="ECO:0000256" key="7">
    <source>
        <dbReference type="HAMAP-Rule" id="MF_02090"/>
    </source>
</evidence>
<evidence type="ECO:0000313" key="12">
    <source>
        <dbReference type="EMBL" id="MFC3198888.1"/>
    </source>
</evidence>
<dbReference type="SUPFAM" id="SSF52402">
    <property type="entry name" value="Adenine nucleotide alpha hydrolases-like"/>
    <property type="match status" value="1"/>
</dbReference>
<comment type="function">
    <text evidence="7">Catalyzes the ATP-dependent amidation of deamido-NAD to form NAD. Uses L-glutamine as a nitrogen source.</text>
</comment>
<evidence type="ECO:0000256" key="6">
    <source>
        <dbReference type="ARBA" id="ARBA00023027"/>
    </source>
</evidence>
<feature type="active site" description="Nucleophile; for glutaminase activity" evidence="7">
    <location>
        <position position="148"/>
    </location>
</feature>
<keyword evidence="4 7" id="KW-0547">Nucleotide-binding</keyword>
<feature type="binding site" evidence="7">
    <location>
        <position position="379"/>
    </location>
    <ligand>
        <name>deamido-NAD(+)</name>
        <dbReference type="ChEBI" id="CHEBI:58437"/>
        <note>ligand shared between two neighboring subunits</note>
    </ligand>
</feature>
<dbReference type="Pfam" id="PF02540">
    <property type="entry name" value="NAD_synthase"/>
    <property type="match status" value="1"/>
</dbReference>
<comment type="similarity">
    <text evidence="2 7 8">In the C-terminal section; belongs to the NAD synthetase family.</text>
</comment>
<evidence type="ECO:0000256" key="10">
    <source>
        <dbReference type="RuleBase" id="RU003811"/>
    </source>
</evidence>
<comment type="pathway">
    <text evidence="1 7 8">Cofactor biosynthesis; NAD(+) biosynthesis; NAD(+) from deamido-NAD(+) (L-Gln route): step 1/1.</text>
</comment>
<dbReference type="HAMAP" id="MF_02090">
    <property type="entry name" value="NadE_glutamine_dep"/>
    <property type="match status" value="1"/>
</dbReference>
<dbReference type="RefSeq" id="WP_379023978.1">
    <property type="nucleotide sequence ID" value="NZ_JBHRTA010000038.1"/>
</dbReference>
<proteinExistence type="inferred from homology"/>
<feature type="binding site" evidence="7">
    <location>
        <begin position="296"/>
        <end position="303"/>
    </location>
    <ligand>
        <name>ATP</name>
        <dbReference type="ChEBI" id="CHEBI:30616"/>
    </ligand>
</feature>
<keyword evidence="5 7" id="KW-0067">ATP-binding</keyword>
<feature type="active site" description="Proton acceptor; for glutaminase activity" evidence="7">
    <location>
        <position position="41"/>
    </location>
</feature>
<reference evidence="13" key="1">
    <citation type="journal article" date="2019" name="Int. J. Syst. Evol. Microbiol.">
        <title>The Global Catalogue of Microorganisms (GCM) 10K type strain sequencing project: providing services to taxonomists for standard genome sequencing and annotation.</title>
        <authorList>
            <consortium name="The Broad Institute Genomics Platform"/>
            <consortium name="The Broad Institute Genome Sequencing Center for Infectious Disease"/>
            <person name="Wu L."/>
            <person name="Ma J."/>
        </authorList>
    </citation>
    <scope>NUCLEOTIDE SEQUENCE [LARGE SCALE GENOMIC DNA]</scope>
    <source>
        <strain evidence="13">KCTC 52416</strain>
    </source>
</reference>
<comment type="catalytic activity">
    <reaction evidence="7 8">
        <text>deamido-NAD(+) + L-glutamine + ATP + H2O = L-glutamate + AMP + diphosphate + NAD(+) + H(+)</text>
        <dbReference type="Rhea" id="RHEA:24384"/>
        <dbReference type="ChEBI" id="CHEBI:15377"/>
        <dbReference type="ChEBI" id="CHEBI:15378"/>
        <dbReference type="ChEBI" id="CHEBI:29985"/>
        <dbReference type="ChEBI" id="CHEBI:30616"/>
        <dbReference type="ChEBI" id="CHEBI:33019"/>
        <dbReference type="ChEBI" id="CHEBI:57540"/>
        <dbReference type="ChEBI" id="CHEBI:58359"/>
        <dbReference type="ChEBI" id="CHEBI:58437"/>
        <dbReference type="ChEBI" id="CHEBI:456215"/>
        <dbReference type="EC" id="6.3.5.1"/>
    </reaction>
</comment>
<name>A0ABV7JLC2_9SPHI</name>
<dbReference type="InterPro" id="IPR003694">
    <property type="entry name" value="NAD_synthase"/>
</dbReference>
<comment type="caution">
    <text evidence="12">The sequence shown here is derived from an EMBL/GenBank/DDBJ whole genome shotgun (WGS) entry which is preliminary data.</text>
</comment>
<dbReference type="PIRSF" id="PIRSF006630">
    <property type="entry name" value="NADS_GAT"/>
    <property type="match status" value="1"/>
</dbReference>
<feature type="binding site" evidence="7">
    <location>
        <position position="118"/>
    </location>
    <ligand>
        <name>L-glutamine</name>
        <dbReference type="ChEBI" id="CHEBI:58359"/>
    </ligand>
</feature>
<dbReference type="PANTHER" id="PTHR23090:SF9">
    <property type="entry name" value="GLUTAMINE-DEPENDENT NAD(+) SYNTHETASE"/>
    <property type="match status" value="1"/>
</dbReference>
<dbReference type="PROSITE" id="PS00920">
    <property type="entry name" value="NITRIL_CHT_1"/>
    <property type="match status" value="1"/>
</dbReference>
<evidence type="ECO:0000259" key="11">
    <source>
        <dbReference type="PROSITE" id="PS50263"/>
    </source>
</evidence>
<feature type="domain" description="CN hydrolase" evidence="11">
    <location>
        <begin position="1"/>
        <end position="252"/>
    </location>
</feature>
<dbReference type="NCBIfam" id="TIGR00552">
    <property type="entry name" value="nadE"/>
    <property type="match status" value="1"/>
</dbReference>
<dbReference type="Pfam" id="PF00795">
    <property type="entry name" value="CN_hydrolase"/>
    <property type="match status" value="1"/>
</dbReference>
<feature type="active site" description="Proton acceptor" evidence="9">
    <location>
        <position position="41"/>
    </location>
</feature>
<dbReference type="InterPro" id="IPR003010">
    <property type="entry name" value="C-N_Hydrolase"/>
</dbReference>
<evidence type="ECO:0000256" key="5">
    <source>
        <dbReference type="ARBA" id="ARBA00022840"/>
    </source>
</evidence>
<dbReference type="CDD" id="cd00553">
    <property type="entry name" value="NAD_synthase"/>
    <property type="match status" value="1"/>
</dbReference>
<feature type="binding site" evidence="7">
    <location>
        <position position="408"/>
    </location>
    <ligand>
        <name>deamido-NAD(+)</name>
        <dbReference type="ChEBI" id="CHEBI:58437"/>
        <note>ligand shared between two neighboring subunits</note>
    </ligand>
</feature>
<dbReference type="PROSITE" id="PS50263">
    <property type="entry name" value="CN_HYDROLASE"/>
    <property type="match status" value="1"/>
</dbReference>
<dbReference type="InterPro" id="IPR036526">
    <property type="entry name" value="C-N_Hydrolase_sf"/>
</dbReference>
<keyword evidence="13" id="KW-1185">Reference proteome</keyword>
<dbReference type="CDD" id="cd07570">
    <property type="entry name" value="GAT_Gln-NAD-synth"/>
    <property type="match status" value="1"/>
</dbReference>